<accession>A0A8S1E490</accession>
<dbReference type="SUPFAM" id="SSF140809">
    <property type="entry name" value="Rhabdovirus nucleoprotein-like"/>
    <property type="match status" value="1"/>
</dbReference>
<evidence type="ECO:0000259" key="1">
    <source>
        <dbReference type="Pfam" id="PF00945"/>
    </source>
</evidence>
<dbReference type="AlphaFoldDB" id="A0A8S1E490"/>
<name>A0A8S1E490_9INSE</name>
<sequence>MEDHASDNTDVPRTRTFYLQQTVYKVQDMDKMKEGIFVYRTLLDSDFVQSNPELIPIVGQYVNDARVQGKFEVSPWHAAGANIKIANEKGAGEIDMTVEKFIEIAEKFNKEEDEQRKSKQKYLDNEKKYLGQVHPYKVRDLQVLKNRASLPKERKRKTVEGLLLVPPEAMQRAARLMMDLSKWPLKLRPLKSLKLLQSSVLAKSRERDTEEGICLVLFPPEAIFMHERCDMNPSAIDMFFNKFPTSDGSDVTVVTLAANCREMGVFSAMNLFAEQANMEHGDIFGWIFSPSLKNELITLLHKIDDEFSQPDSYAPYLKDLGLAPTLACPGV</sequence>
<protein>
    <recommendedName>
        <fullName evidence="1">Rhabdovirus nucleocapsid domain-containing protein</fullName>
    </recommendedName>
</protein>
<dbReference type="Pfam" id="PF00945">
    <property type="entry name" value="Rhabdo_ncap"/>
    <property type="match status" value="1"/>
</dbReference>
<dbReference type="InterPro" id="IPR023331">
    <property type="entry name" value="Rhabdovirus_ncapsid_C"/>
</dbReference>
<proteinExistence type="predicted"/>
<dbReference type="EMBL" id="CADEPI010000753">
    <property type="protein sequence ID" value="CAB3388326.1"/>
    <property type="molecule type" value="Genomic_DNA"/>
</dbReference>
<keyword evidence="4" id="KW-1185">Reference proteome</keyword>
<organism evidence="3 4">
    <name type="scientific">Cloeon dipterum</name>
    <dbReference type="NCBI Taxonomy" id="197152"/>
    <lineage>
        <taxon>Eukaryota</taxon>
        <taxon>Metazoa</taxon>
        <taxon>Ecdysozoa</taxon>
        <taxon>Arthropoda</taxon>
        <taxon>Hexapoda</taxon>
        <taxon>Insecta</taxon>
        <taxon>Pterygota</taxon>
        <taxon>Palaeoptera</taxon>
        <taxon>Ephemeroptera</taxon>
        <taxon>Pisciforma</taxon>
        <taxon>Baetidae</taxon>
        <taxon>Cloeon</taxon>
    </lineage>
</organism>
<feature type="domain" description="Rhabdovirus nucleocapsid" evidence="1">
    <location>
        <begin position="234"/>
        <end position="323"/>
    </location>
</feature>
<dbReference type="InterPro" id="IPR000448">
    <property type="entry name" value="Rhabdo_ncapsid"/>
</dbReference>
<dbReference type="EMBL" id="CADEPI010000580">
    <property type="protein sequence ID" value="CAB3387475.1"/>
    <property type="molecule type" value="Genomic_DNA"/>
</dbReference>
<evidence type="ECO:0000313" key="2">
    <source>
        <dbReference type="EMBL" id="CAB3387475.1"/>
    </source>
</evidence>
<evidence type="ECO:0000313" key="3">
    <source>
        <dbReference type="EMBL" id="CAB3388326.1"/>
    </source>
</evidence>
<reference evidence="3 4" key="1">
    <citation type="submission" date="2020-04" db="EMBL/GenBank/DDBJ databases">
        <authorList>
            <person name="Alioto T."/>
            <person name="Alioto T."/>
            <person name="Gomez Garrido J."/>
        </authorList>
    </citation>
    <scope>NUCLEOTIDE SEQUENCE [LARGE SCALE GENOMIC DNA]</scope>
</reference>
<dbReference type="Gene3D" id="1.10.3610.10">
    <property type="entry name" value="Nucleoprotein"/>
    <property type="match status" value="1"/>
</dbReference>
<evidence type="ECO:0000313" key="4">
    <source>
        <dbReference type="Proteomes" id="UP000494165"/>
    </source>
</evidence>
<dbReference type="InterPro" id="IPR035961">
    <property type="entry name" value="Rhabdovirus_nucleoprotein-like"/>
</dbReference>
<dbReference type="Proteomes" id="UP000494165">
    <property type="component" value="Unassembled WGS sequence"/>
</dbReference>
<gene>
    <name evidence="3" type="ORF">CLODIP_2_CD03889</name>
    <name evidence="2" type="ORF">CLODIP_2_CD04936</name>
</gene>
<comment type="caution">
    <text evidence="3">The sequence shown here is derived from an EMBL/GenBank/DDBJ whole genome shotgun (WGS) entry which is preliminary data.</text>
</comment>